<evidence type="ECO:0000313" key="2">
    <source>
        <dbReference type="Proteomes" id="UP001221142"/>
    </source>
</evidence>
<name>A0AAD7B7T8_9AGAR</name>
<gene>
    <name evidence="1" type="ORF">FB45DRAFT_874891</name>
</gene>
<proteinExistence type="predicted"/>
<reference evidence="1" key="1">
    <citation type="submission" date="2023-03" db="EMBL/GenBank/DDBJ databases">
        <title>Massive genome expansion in bonnet fungi (Mycena s.s.) driven by repeated elements and novel gene families across ecological guilds.</title>
        <authorList>
            <consortium name="Lawrence Berkeley National Laboratory"/>
            <person name="Harder C.B."/>
            <person name="Miyauchi S."/>
            <person name="Viragh M."/>
            <person name="Kuo A."/>
            <person name="Thoen E."/>
            <person name="Andreopoulos B."/>
            <person name="Lu D."/>
            <person name="Skrede I."/>
            <person name="Drula E."/>
            <person name="Henrissat B."/>
            <person name="Morin E."/>
            <person name="Kohler A."/>
            <person name="Barry K."/>
            <person name="LaButti K."/>
            <person name="Morin E."/>
            <person name="Salamov A."/>
            <person name="Lipzen A."/>
            <person name="Mereny Z."/>
            <person name="Hegedus B."/>
            <person name="Baldrian P."/>
            <person name="Stursova M."/>
            <person name="Weitz H."/>
            <person name="Taylor A."/>
            <person name="Grigoriev I.V."/>
            <person name="Nagy L.G."/>
            <person name="Martin F."/>
            <person name="Kauserud H."/>
        </authorList>
    </citation>
    <scope>NUCLEOTIDE SEQUENCE</scope>
    <source>
        <strain evidence="1">9284</strain>
    </source>
</reference>
<accession>A0AAD7B7T8</accession>
<evidence type="ECO:0000313" key="1">
    <source>
        <dbReference type="EMBL" id="KAJ7612685.1"/>
    </source>
</evidence>
<dbReference type="Proteomes" id="UP001221142">
    <property type="component" value="Unassembled WGS sequence"/>
</dbReference>
<organism evidence="1 2">
    <name type="scientific">Roridomyces roridus</name>
    <dbReference type="NCBI Taxonomy" id="1738132"/>
    <lineage>
        <taxon>Eukaryota</taxon>
        <taxon>Fungi</taxon>
        <taxon>Dikarya</taxon>
        <taxon>Basidiomycota</taxon>
        <taxon>Agaricomycotina</taxon>
        <taxon>Agaricomycetes</taxon>
        <taxon>Agaricomycetidae</taxon>
        <taxon>Agaricales</taxon>
        <taxon>Marasmiineae</taxon>
        <taxon>Mycenaceae</taxon>
        <taxon>Roridomyces</taxon>
    </lineage>
</organism>
<protein>
    <submittedName>
        <fullName evidence="1">Uncharacterized protein</fullName>
    </submittedName>
</protein>
<sequence>MLFPTAPCGCCILVLRRFPSPGTSSPLSSSLPSTTPAALGMRPNGTRGAHTSDARCNVAGGKCTEDKMRASGLQKSTADATAQLAYRDAPKDVESTPIHCVKWSHFLGVTANHSKGGSGSLLWSALGHSLEVIFGQKP</sequence>
<dbReference type="AlphaFoldDB" id="A0AAD7B7T8"/>
<comment type="caution">
    <text evidence="1">The sequence shown here is derived from an EMBL/GenBank/DDBJ whole genome shotgun (WGS) entry which is preliminary data.</text>
</comment>
<keyword evidence="2" id="KW-1185">Reference proteome</keyword>
<dbReference type="EMBL" id="JARKIF010000030">
    <property type="protein sequence ID" value="KAJ7612685.1"/>
    <property type="molecule type" value="Genomic_DNA"/>
</dbReference>